<dbReference type="Proteomes" id="UP001183629">
    <property type="component" value="Unassembled WGS sequence"/>
</dbReference>
<protein>
    <submittedName>
        <fullName evidence="2">Uncharacterized protein</fullName>
    </submittedName>
</protein>
<comment type="caution">
    <text evidence="2">The sequence shown here is derived from an EMBL/GenBank/DDBJ whole genome shotgun (WGS) entry which is preliminary data.</text>
</comment>
<dbReference type="RefSeq" id="WP_310424439.1">
    <property type="nucleotide sequence ID" value="NZ_JAVDYC010000001.1"/>
</dbReference>
<gene>
    <name evidence="2" type="ORF">J2S44_007520</name>
</gene>
<proteinExistence type="predicted"/>
<evidence type="ECO:0000256" key="1">
    <source>
        <dbReference type="SAM" id="MobiDB-lite"/>
    </source>
</evidence>
<dbReference type="AlphaFoldDB" id="A0AAE4A118"/>
<reference evidence="2 3" key="1">
    <citation type="submission" date="2023-07" db="EMBL/GenBank/DDBJ databases">
        <title>Sequencing the genomes of 1000 actinobacteria strains.</title>
        <authorList>
            <person name="Klenk H.-P."/>
        </authorList>
    </citation>
    <scope>NUCLEOTIDE SEQUENCE [LARGE SCALE GENOMIC DNA]</scope>
    <source>
        <strain evidence="2 3">DSM 44711</strain>
    </source>
</reference>
<feature type="region of interest" description="Disordered" evidence="1">
    <location>
        <begin position="131"/>
        <end position="154"/>
    </location>
</feature>
<name>A0AAE4A118_9ACTN</name>
<sequence>MKIIKQHRPASSRETRRDDEYHAALAKMMAASGALEIARDLFTKGQWRLALTFLVIADRCKLPEAEADLLYWRATGRPPNDNSGATSVPVPAPRRWIAYWASTASPYGWRPGIVMAALLTTGLATGLTLAGQSTSTQEEAGTRRAPVHASSEQAGRTLPEVAVSFSAIVPTGSAPPQAPPSEGSPQDVAELRVALTDPPADKYVVTLRAAVTEACEWRIVKSPTDGLPNAAIVSLAPGQSGKVTVPVGQLASLSIFPQNQGQHPGCTVVSGQYFSGAVPTVPATAVPPDPADQPDTTVPPTSHPAGTPSSVQVSPQSVPPPSTGTAAPYATPPSD</sequence>
<evidence type="ECO:0000313" key="3">
    <source>
        <dbReference type="Proteomes" id="UP001183629"/>
    </source>
</evidence>
<organism evidence="2 3">
    <name type="scientific">Catenuloplanes niger</name>
    <dbReference type="NCBI Taxonomy" id="587534"/>
    <lineage>
        <taxon>Bacteria</taxon>
        <taxon>Bacillati</taxon>
        <taxon>Actinomycetota</taxon>
        <taxon>Actinomycetes</taxon>
        <taxon>Micromonosporales</taxon>
        <taxon>Micromonosporaceae</taxon>
        <taxon>Catenuloplanes</taxon>
    </lineage>
</organism>
<dbReference type="EMBL" id="JAVDYC010000001">
    <property type="protein sequence ID" value="MDR7327270.1"/>
    <property type="molecule type" value="Genomic_DNA"/>
</dbReference>
<accession>A0AAE4A118</accession>
<keyword evidence="3" id="KW-1185">Reference proteome</keyword>
<feature type="region of interest" description="Disordered" evidence="1">
    <location>
        <begin position="280"/>
        <end position="335"/>
    </location>
</feature>
<evidence type="ECO:0000313" key="2">
    <source>
        <dbReference type="EMBL" id="MDR7327270.1"/>
    </source>
</evidence>